<dbReference type="AlphaFoldDB" id="G3UEN3"/>
<reference evidence="14 15" key="1">
    <citation type="submission" date="2009-06" db="EMBL/GenBank/DDBJ databases">
        <title>The Genome Sequence of Loxodonta africana (African elephant).</title>
        <authorList>
            <person name="Di Palma F."/>
            <person name="Heiman D."/>
            <person name="Young S."/>
            <person name="Johnson J."/>
            <person name="Lander E.S."/>
            <person name="Lindblad-Toh K."/>
        </authorList>
    </citation>
    <scope>NUCLEOTIDE SEQUENCE [LARGE SCALE GENOMIC DNA]</scope>
    <source>
        <strain evidence="14 15">Isolate ISIS603380</strain>
    </source>
</reference>
<dbReference type="InterPro" id="IPR017452">
    <property type="entry name" value="GPCR_Rhodpsn_7TM"/>
</dbReference>
<dbReference type="GeneTree" id="ENSGT01050000244828"/>
<feature type="transmembrane region" description="Helical" evidence="12">
    <location>
        <begin position="59"/>
        <end position="81"/>
    </location>
</feature>
<dbReference type="SUPFAM" id="SSF81321">
    <property type="entry name" value="Family A G protein-coupled receptor-like"/>
    <property type="match status" value="1"/>
</dbReference>
<organism evidence="14 15">
    <name type="scientific">Loxodonta africana</name>
    <name type="common">African elephant</name>
    <dbReference type="NCBI Taxonomy" id="9785"/>
    <lineage>
        <taxon>Eukaryota</taxon>
        <taxon>Metazoa</taxon>
        <taxon>Chordata</taxon>
        <taxon>Craniata</taxon>
        <taxon>Vertebrata</taxon>
        <taxon>Euteleostomi</taxon>
        <taxon>Mammalia</taxon>
        <taxon>Eutheria</taxon>
        <taxon>Afrotheria</taxon>
        <taxon>Proboscidea</taxon>
        <taxon>Elephantidae</taxon>
        <taxon>Loxodonta</taxon>
    </lineage>
</organism>
<evidence type="ECO:0000256" key="7">
    <source>
        <dbReference type="ARBA" id="ARBA00022989"/>
    </source>
</evidence>
<reference evidence="14" key="2">
    <citation type="submission" date="2025-08" db="UniProtKB">
        <authorList>
            <consortium name="Ensembl"/>
        </authorList>
    </citation>
    <scope>IDENTIFICATION</scope>
    <source>
        <strain evidence="14">Isolate ISIS603380</strain>
    </source>
</reference>
<dbReference type="HOGENOM" id="CLU_012526_0_1_1"/>
<dbReference type="GO" id="GO:0004984">
    <property type="term" value="F:olfactory receptor activity"/>
    <property type="evidence" value="ECO:0007669"/>
    <property type="project" value="InterPro"/>
</dbReference>
<dbReference type="eggNOG" id="ENOG502T7C8">
    <property type="taxonomic scope" value="Eukaryota"/>
</dbReference>
<dbReference type="InParanoid" id="G3UEN3"/>
<evidence type="ECO:0000256" key="3">
    <source>
        <dbReference type="ARBA" id="ARBA00022475"/>
    </source>
</evidence>
<dbReference type="Pfam" id="PF13853">
    <property type="entry name" value="7tm_4"/>
    <property type="match status" value="1"/>
</dbReference>
<dbReference type="Gene3D" id="1.20.1070.10">
    <property type="entry name" value="Rhodopsin 7-helix transmembrane proteins"/>
    <property type="match status" value="1"/>
</dbReference>
<dbReference type="InterPro" id="IPR000725">
    <property type="entry name" value="Olfact_rcpt"/>
</dbReference>
<dbReference type="Proteomes" id="UP000007646">
    <property type="component" value="Unassembled WGS sequence"/>
</dbReference>
<feature type="transmembrane region" description="Helical" evidence="12">
    <location>
        <begin position="21"/>
        <end position="47"/>
    </location>
</feature>
<evidence type="ECO:0000256" key="4">
    <source>
        <dbReference type="ARBA" id="ARBA00022606"/>
    </source>
</evidence>
<evidence type="ECO:0000256" key="8">
    <source>
        <dbReference type="ARBA" id="ARBA00023040"/>
    </source>
</evidence>
<dbReference type="InterPro" id="IPR050516">
    <property type="entry name" value="Olfactory_GPCR"/>
</dbReference>
<feature type="transmembrane region" description="Helical" evidence="12">
    <location>
        <begin position="186"/>
        <end position="205"/>
    </location>
</feature>
<keyword evidence="15" id="KW-1185">Reference proteome</keyword>
<dbReference type="PROSITE" id="PS50262">
    <property type="entry name" value="G_PROTEIN_RECEP_F1_2"/>
    <property type="match status" value="1"/>
</dbReference>
<keyword evidence="10" id="KW-0675">Receptor</keyword>
<dbReference type="InterPro" id="IPR000276">
    <property type="entry name" value="GPCR_Rhodpsn"/>
</dbReference>
<comment type="subcellular location">
    <subcellularLocation>
        <location evidence="2">Cell membrane</location>
        <topology evidence="2">Multi-pass membrane protein</topology>
    </subcellularLocation>
</comment>
<keyword evidence="4" id="KW-0716">Sensory transduction</keyword>
<keyword evidence="7 12" id="KW-1133">Transmembrane helix</keyword>
<feature type="transmembrane region" description="Helical" evidence="12">
    <location>
        <begin position="88"/>
        <end position="105"/>
    </location>
</feature>
<feature type="transmembrane region" description="Helical" evidence="12">
    <location>
        <begin position="226"/>
        <end position="244"/>
    </location>
</feature>
<keyword evidence="11" id="KW-0807">Transducer</keyword>
<dbReference type="FunFam" id="1.20.1070.10:FF:000037">
    <property type="entry name" value="Olfactory receptor"/>
    <property type="match status" value="1"/>
</dbReference>
<evidence type="ECO:0000256" key="9">
    <source>
        <dbReference type="ARBA" id="ARBA00023136"/>
    </source>
</evidence>
<evidence type="ECO:0000256" key="10">
    <source>
        <dbReference type="ARBA" id="ARBA00023170"/>
    </source>
</evidence>
<evidence type="ECO:0000256" key="11">
    <source>
        <dbReference type="ARBA" id="ARBA00023224"/>
    </source>
</evidence>
<keyword evidence="3" id="KW-1003">Cell membrane</keyword>
<accession>G3UEN3</accession>
<keyword evidence="9 12" id="KW-0472">Membrane</keyword>
<dbReference type="OMA" id="GMLHAIC"/>
<comment type="function">
    <text evidence="1">Odorant receptor.</text>
</comment>
<dbReference type="PRINTS" id="PR00245">
    <property type="entry name" value="OLFACTORYR"/>
</dbReference>
<evidence type="ECO:0000259" key="13">
    <source>
        <dbReference type="PROSITE" id="PS50262"/>
    </source>
</evidence>
<dbReference type="PRINTS" id="PR00237">
    <property type="entry name" value="GPCRRHODOPSN"/>
</dbReference>
<dbReference type="GO" id="GO:0005886">
    <property type="term" value="C:plasma membrane"/>
    <property type="evidence" value="ECO:0007669"/>
    <property type="project" value="UniProtKB-SubCell"/>
</dbReference>
<dbReference type="Ensembl" id="ENSLAFT00000009104.2">
    <property type="protein sequence ID" value="ENSLAFP00000026291.1"/>
    <property type="gene ID" value="ENSLAFG00000009104.2"/>
</dbReference>
<name>G3UEN3_LOXAF</name>
<proteinExistence type="predicted"/>
<dbReference type="GO" id="GO:0004930">
    <property type="term" value="F:G protein-coupled receptor activity"/>
    <property type="evidence" value="ECO:0007669"/>
    <property type="project" value="UniProtKB-KW"/>
</dbReference>
<dbReference type="PANTHER" id="PTHR26452">
    <property type="entry name" value="OLFACTORY RECEPTOR"/>
    <property type="match status" value="1"/>
</dbReference>
<evidence type="ECO:0000256" key="2">
    <source>
        <dbReference type="ARBA" id="ARBA00004651"/>
    </source>
</evidence>
<dbReference type="CDD" id="cd15227">
    <property type="entry name" value="7tmA_OR14-like"/>
    <property type="match status" value="1"/>
</dbReference>
<evidence type="ECO:0000256" key="12">
    <source>
        <dbReference type="SAM" id="Phobius"/>
    </source>
</evidence>
<feature type="domain" description="G-protein coupled receptors family 1 profile" evidence="13">
    <location>
        <begin position="39"/>
        <end position="277"/>
    </location>
</feature>
<keyword evidence="5 12" id="KW-0812">Transmembrane</keyword>
<protein>
    <recommendedName>
        <fullName evidence="13">G-protein coupled receptors family 1 profile domain-containing protein</fullName>
    </recommendedName>
</protein>
<sequence length="310" mass="34619">MTNHTTVIEFLLLGFSSDPEIHILHGILFLMAYLAALIGNGLIIFLITCDPRLHTSMYFFLKNLSFIDICLISVIVPKFVLNSLMHKSSIFFLGCVLQVFFFMALDSAEVAILTVMSYDCYVAICRSLHYEVIVNRGACGQMVVASYVSGGVSGVMHTAATFSVNFFCDIPQIILISDSKVNIGEIGITAFIFCVTLPCFVYIVYSYVHIFSIVRRTSSSEGRTKALSICIPHLIVVFVLTASLDFPKPPPDSRSVLDFILSIFYTVLPPTFNPLIYSLRNRYIKAALKQLLGKEVLKSRELNSLSIFNR</sequence>
<reference evidence="14" key="3">
    <citation type="submission" date="2025-09" db="UniProtKB">
        <authorList>
            <consortium name="Ensembl"/>
        </authorList>
    </citation>
    <scope>IDENTIFICATION</scope>
    <source>
        <strain evidence="14">Isolate ISIS603380</strain>
    </source>
</reference>
<evidence type="ECO:0000256" key="1">
    <source>
        <dbReference type="ARBA" id="ARBA00002936"/>
    </source>
</evidence>
<evidence type="ECO:0000313" key="14">
    <source>
        <dbReference type="Ensembl" id="ENSLAFP00000026291.1"/>
    </source>
</evidence>
<keyword evidence="6" id="KW-0552">Olfaction</keyword>
<keyword evidence="8" id="KW-0297">G-protein coupled receptor</keyword>
<evidence type="ECO:0000256" key="6">
    <source>
        <dbReference type="ARBA" id="ARBA00022725"/>
    </source>
</evidence>
<evidence type="ECO:0000256" key="5">
    <source>
        <dbReference type="ARBA" id="ARBA00022692"/>
    </source>
</evidence>
<feature type="transmembrane region" description="Helical" evidence="12">
    <location>
        <begin position="256"/>
        <end position="279"/>
    </location>
</feature>
<evidence type="ECO:0000313" key="15">
    <source>
        <dbReference type="Proteomes" id="UP000007646"/>
    </source>
</evidence>